<dbReference type="Gene3D" id="3.20.20.20">
    <property type="entry name" value="Dihydropteroate synthase-like"/>
    <property type="match status" value="1"/>
</dbReference>
<comment type="catalytic activity">
    <reaction evidence="7">
        <text>(2E)-4-hydroxy-3-methylbut-2-enyl diphosphate + 2 oxidized [2Fe-2S]-[ferredoxin] + H2O = 2-C-methyl-D-erythritol 2,4-cyclic diphosphate + 2 reduced [2Fe-2S]-[ferredoxin] + H(+)</text>
        <dbReference type="Rhea" id="RHEA:26119"/>
        <dbReference type="Rhea" id="RHEA-COMP:10000"/>
        <dbReference type="Rhea" id="RHEA-COMP:10001"/>
        <dbReference type="ChEBI" id="CHEBI:15377"/>
        <dbReference type="ChEBI" id="CHEBI:15378"/>
        <dbReference type="ChEBI" id="CHEBI:33737"/>
        <dbReference type="ChEBI" id="CHEBI:33738"/>
        <dbReference type="ChEBI" id="CHEBI:58483"/>
        <dbReference type="ChEBI" id="CHEBI:128753"/>
        <dbReference type="EC" id="1.17.7.1"/>
    </reaction>
</comment>
<dbReference type="Gene3D" id="3.30.413.10">
    <property type="entry name" value="Sulfite Reductase Hemoprotein, domain 1"/>
    <property type="match status" value="1"/>
</dbReference>
<comment type="catalytic activity">
    <reaction evidence="8">
        <text>(2E)-4-hydroxy-3-methylbut-2-enyl diphosphate + oxidized [flavodoxin] + H2O + 2 H(+) = 2-C-methyl-D-erythritol 2,4-cyclic diphosphate + reduced [flavodoxin]</text>
        <dbReference type="Rhea" id="RHEA:43604"/>
        <dbReference type="Rhea" id="RHEA-COMP:10622"/>
        <dbReference type="Rhea" id="RHEA-COMP:10623"/>
        <dbReference type="ChEBI" id="CHEBI:15377"/>
        <dbReference type="ChEBI" id="CHEBI:15378"/>
        <dbReference type="ChEBI" id="CHEBI:57618"/>
        <dbReference type="ChEBI" id="CHEBI:58210"/>
        <dbReference type="ChEBI" id="CHEBI:58483"/>
        <dbReference type="ChEBI" id="CHEBI:128753"/>
        <dbReference type="EC" id="1.17.7.3"/>
    </reaction>
</comment>
<dbReference type="InterPro" id="IPR011005">
    <property type="entry name" value="Dihydropteroate_synth-like_sf"/>
</dbReference>
<comment type="caution">
    <text evidence="12">The sequence shown here is derived from an EMBL/GenBank/DDBJ whole genome shotgun (WGS) entry which is preliminary data.</text>
</comment>
<evidence type="ECO:0000256" key="1">
    <source>
        <dbReference type="ARBA" id="ARBA00022485"/>
    </source>
</evidence>
<dbReference type="HAMAP" id="MF_00159">
    <property type="entry name" value="IspG"/>
    <property type="match status" value="1"/>
</dbReference>
<comment type="cofactor">
    <cofactor evidence="8">
        <name>[4Fe-4S] cluster</name>
        <dbReference type="ChEBI" id="CHEBI:49883"/>
    </cofactor>
    <text evidence="8">Binds 1 [4Fe-4S] cluster.</text>
</comment>
<dbReference type="FunFam" id="3.20.20.20:FF:000005">
    <property type="entry name" value="4-hydroxy-3-methylbut-2-en-1-yl diphosphate synthase (flavodoxin)"/>
    <property type="match status" value="1"/>
</dbReference>
<feature type="region of interest" description="Disordered" evidence="9">
    <location>
        <begin position="310"/>
        <end position="333"/>
    </location>
</feature>
<evidence type="ECO:0000256" key="6">
    <source>
        <dbReference type="ARBA" id="ARBA00023229"/>
    </source>
</evidence>
<evidence type="ECO:0000256" key="5">
    <source>
        <dbReference type="ARBA" id="ARBA00023014"/>
    </source>
</evidence>
<proteinExistence type="inferred from homology"/>
<dbReference type="EC" id="1.17.7.3" evidence="8"/>
<keyword evidence="3 8" id="KW-0560">Oxidoreductase</keyword>
<reference evidence="12 13" key="1">
    <citation type="submission" date="2016-02" db="EMBL/GenBank/DDBJ databases">
        <authorList>
            <person name="Wen L."/>
            <person name="He K."/>
            <person name="Yang H."/>
        </authorList>
    </citation>
    <scope>NUCLEOTIDE SEQUENCE [LARGE SCALE GENOMIC DNA]</scope>
    <source>
        <strain evidence="12 13">CV41</strain>
    </source>
</reference>
<protein>
    <recommendedName>
        <fullName evidence="8">4-hydroxy-3-methylbut-2-en-1-yl diphosphate synthase (flavodoxin)</fullName>
        <ecNumber evidence="8">1.17.7.3</ecNumber>
    </recommendedName>
    <alternativeName>
        <fullName evidence="8">1-hydroxy-2-methyl-2-(E)-butenyl 4-diphosphate synthase</fullName>
    </alternativeName>
</protein>
<evidence type="ECO:0000313" key="13">
    <source>
        <dbReference type="Proteomes" id="UP000071392"/>
    </source>
</evidence>
<evidence type="ECO:0000256" key="3">
    <source>
        <dbReference type="ARBA" id="ARBA00023002"/>
    </source>
</evidence>
<organism evidence="12 13">
    <name type="scientific">Cephaloticoccus capnophilus</name>
    <dbReference type="NCBI Taxonomy" id="1548208"/>
    <lineage>
        <taxon>Bacteria</taxon>
        <taxon>Pseudomonadati</taxon>
        <taxon>Verrucomicrobiota</taxon>
        <taxon>Opitutia</taxon>
        <taxon>Opitutales</taxon>
        <taxon>Opitutaceae</taxon>
        <taxon>Cephaloticoccus</taxon>
    </lineage>
</organism>
<dbReference type="InterPro" id="IPR004588">
    <property type="entry name" value="IspG_bac-typ"/>
</dbReference>
<feature type="domain" description="IspG C-terminal" evidence="11">
    <location>
        <begin position="620"/>
        <end position="708"/>
    </location>
</feature>
<evidence type="ECO:0000256" key="4">
    <source>
        <dbReference type="ARBA" id="ARBA00023004"/>
    </source>
</evidence>
<dbReference type="PANTHER" id="PTHR30454">
    <property type="entry name" value="4-HYDROXY-3-METHYLBUT-2-EN-1-YL DIPHOSPHATE SYNTHASE"/>
    <property type="match status" value="1"/>
</dbReference>
<feature type="binding site" evidence="8">
    <location>
        <position position="627"/>
    </location>
    <ligand>
        <name>[4Fe-4S] cluster</name>
        <dbReference type="ChEBI" id="CHEBI:49883"/>
    </ligand>
</feature>
<evidence type="ECO:0000259" key="11">
    <source>
        <dbReference type="Pfam" id="PF26540"/>
    </source>
</evidence>
<evidence type="ECO:0000256" key="8">
    <source>
        <dbReference type="HAMAP-Rule" id="MF_00159"/>
    </source>
</evidence>
<dbReference type="InterPro" id="IPR045854">
    <property type="entry name" value="NO2/SO3_Rdtase_4Fe4S_sf"/>
</dbReference>
<dbReference type="InterPro" id="IPR017178">
    <property type="entry name" value="IspG_atypical"/>
</dbReference>
<dbReference type="Pfam" id="PF26540">
    <property type="entry name" value="GcpE_C"/>
    <property type="match status" value="1"/>
</dbReference>
<keyword evidence="1 8" id="KW-0004">4Fe-4S</keyword>
<dbReference type="GO" id="GO:0005506">
    <property type="term" value="F:iron ion binding"/>
    <property type="evidence" value="ECO:0007669"/>
    <property type="project" value="InterPro"/>
</dbReference>
<dbReference type="GO" id="GO:0019288">
    <property type="term" value="P:isopentenyl diphosphate biosynthetic process, methylerythritol 4-phosphate pathway"/>
    <property type="evidence" value="ECO:0007669"/>
    <property type="project" value="UniProtKB-UniRule"/>
</dbReference>
<keyword evidence="4 8" id="KW-0408">Iron</keyword>
<evidence type="ECO:0000259" key="10">
    <source>
        <dbReference type="Pfam" id="PF04551"/>
    </source>
</evidence>
<dbReference type="EMBL" id="LSZP01000037">
    <property type="protein sequence ID" value="KXU35622.1"/>
    <property type="molecule type" value="Genomic_DNA"/>
</dbReference>
<feature type="binding site" evidence="8">
    <location>
        <position position="665"/>
    </location>
    <ligand>
        <name>[4Fe-4S] cluster</name>
        <dbReference type="ChEBI" id="CHEBI:49883"/>
    </ligand>
</feature>
<dbReference type="SUPFAM" id="SSF56014">
    <property type="entry name" value="Nitrite and sulphite reductase 4Fe-4S domain-like"/>
    <property type="match status" value="1"/>
</dbReference>
<name>A0A139SM61_9BACT</name>
<accession>A0A139SM61</accession>
<feature type="compositionally biased region" description="Low complexity" evidence="9">
    <location>
        <begin position="310"/>
        <end position="320"/>
    </location>
</feature>
<dbReference type="FunFam" id="3.30.413.10:FF:000006">
    <property type="entry name" value="4-hydroxy-3-methylbut-2-en-1-yl diphosphate synthase (flavodoxin)"/>
    <property type="match status" value="1"/>
</dbReference>
<keyword evidence="13" id="KW-1185">Reference proteome</keyword>
<comment type="function">
    <text evidence="8">Converts 2C-methyl-D-erythritol 2,4-cyclodiphosphate (ME-2,4cPP) into 1-hydroxy-2-methyl-2-(E)-butenyl 4-diphosphate.</text>
</comment>
<dbReference type="GO" id="GO:0046429">
    <property type="term" value="F:4-hydroxy-3-methylbut-2-en-1-yl diphosphate synthase activity (ferredoxin)"/>
    <property type="evidence" value="ECO:0007669"/>
    <property type="project" value="UniProtKB-UniRule"/>
</dbReference>
<dbReference type="UniPathway" id="UPA00056">
    <property type="reaction ID" value="UER00096"/>
</dbReference>
<keyword evidence="5 8" id="KW-0411">Iron-sulfur</keyword>
<dbReference type="GO" id="GO:0016114">
    <property type="term" value="P:terpenoid biosynthetic process"/>
    <property type="evidence" value="ECO:0007669"/>
    <property type="project" value="InterPro"/>
</dbReference>
<dbReference type="PANTHER" id="PTHR30454:SF0">
    <property type="entry name" value="4-HYDROXY-3-METHYLBUT-2-EN-1-YL DIPHOSPHATE SYNTHASE (FERREDOXIN), CHLOROPLASTIC"/>
    <property type="match status" value="1"/>
</dbReference>
<evidence type="ECO:0000256" key="7">
    <source>
        <dbReference type="ARBA" id="ARBA00051119"/>
    </source>
</evidence>
<comment type="similarity">
    <text evidence="8">Belongs to the IspG family.</text>
</comment>
<dbReference type="Proteomes" id="UP000071392">
    <property type="component" value="Unassembled WGS sequence"/>
</dbReference>
<sequence>MRPRLAARVEAGTARTHEVRVGSVGIGGTNPLRIQSMTTSDTQDIDATVRQAIALAEVGCEIVRITAPNPAAAKCLGPIRKKLSEAGFPDIPLVADIHFLPSAAMEAIEHVEKVRVNPGNYADKKKFAVKEYSDADYERELQRLHEAFSPLVLRARTLGRALRIGTNHGSLSDRIMNRYGDTPLGMVESALEFLRIAESHGFKQIVLSMKASSPKVMIQAYRLLVARMAQEDMYYPLHLGVTEAGDGEDGRIKSAIGIGTLLAEGLGDTLRVSLTEDSVYEIPVARALADKGAQTRLLSGPPDSVRSTALAAKASALGATEPPSFSNLEEAPSRRDTAEFELAGGVKIGAGQVPAVIVRAASLTALGKVRAAFAAEPAHRLADTPLEGLLIPIERASEVSEVANASARGEVPSRFVVLELAPDIPTAVLAEALLAAPLPRGNVLLREFTADEGEALNALAQIARQHGLALAVALRPENVAPLADTFRELSETLPLIFTLADPHAKAGDSGPALTAYRQLAKALDRADSPKRGEGLRPEDRLLSQKKPSERLWIRNTEQSAVAPKPDFLSRLLDAATLSGALLCDGIGDMVSIETEPDPIRALKLTYNVLQGAGARTTKTEFVACPSCGRTLFDLQTTTQRIRAKTGHLKGVKIAIMGCIVNGPGEMADADFGYVGGAPGKINLYVGKQCIRYNIPQAEADDRLIDLIKEHGKWTEPSAAELPQ</sequence>
<feature type="binding site" evidence="8">
    <location>
        <position position="624"/>
    </location>
    <ligand>
        <name>[4Fe-4S] cluster</name>
        <dbReference type="ChEBI" id="CHEBI:49883"/>
    </ligand>
</feature>
<dbReference type="Pfam" id="PF04551">
    <property type="entry name" value="GcpE"/>
    <property type="match status" value="1"/>
</dbReference>
<evidence type="ECO:0000256" key="2">
    <source>
        <dbReference type="ARBA" id="ARBA00022723"/>
    </source>
</evidence>
<dbReference type="InterPro" id="IPR058578">
    <property type="entry name" value="IspG_TIM"/>
</dbReference>
<gene>
    <name evidence="8" type="primary">ispG</name>
    <name evidence="12" type="ORF">AXK12_04980</name>
</gene>
<dbReference type="NCBIfam" id="TIGR00612">
    <property type="entry name" value="ispG_gcpE"/>
    <property type="match status" value="1"/>
</dbReference>
<feature type="domain" description="IspG TIM-barrel" evidence="10">
    <location>
        <begin position="16"/>
        <end position="285"/>
    </location>
</feature>
<dbReference type="PIRSF" id="PIRSF037336">
    <property type="entry name" value="IspG_like"/>
    <property type="match status" value="1"/>
</dbReference>
<dbReference type="InterPro" id="IPR058579">
    <property type="entry name" value="IspG_C"/>
</dbReference>
<dbReference type="GO" id="GO:0141197">
    <property type="term" value="F:4-hydroxy-3-methylbut-2-enyl-diphosphate synthase activity (flavodoxin)"/>
    <property type="evidence" value="ECO:0007669"/>
    <property type="project" value="UniProtKB-EC"/>
</dbReference>
<dbReference type="AlphaFoldDB" id="A0A139SM61"/>
<dbReference type="STRING" id="1548208.AXK12_04980"/>
<keyword evidence="6 8" id="KW-0414">Isoprene biosynthesis</keyword>
<dbReference type="GO" id="GO:0051539">
    <property type="term" value="F:4 iron, 4 sulfur cluster binding"/>
    <property type="evidence" value="ECO:0007669"/>
    <property type="project" value="UniProtKB-UniRule"/>
</dbReference>
<evidence type="ECO:0000256" key="9">
    <source>
        <dbReference type="SAM" id="MobiDB-lite"/>
    </source>
</evidence>
<evidence type="ECO:0000313" key="12">
    <source>
        <dbReference type="EMBL" id="KXU35622.1"/>
    </source>
</evidence>
<feature type="binding site" evidence="8">
    <location>
        <position position="658"/>
    </location>
    <ligand>
        <name>[4Fe-4S] cluster</name>
        <dbReference type="ChEBI" id="CHEBI:49883"/>
    </ligand>
</feature>
<comment type="pathway">
    <text evidence="8">Isoprenoid biosynthesis; isopentenyl diphosphate biosynthesis via DXP pathway; isopentenyl diphosphate from 1-deoxy-D-xylulose 5-phosphate: step 5/6.</text>
</comment>
<keyword evidence="2 8" id="KW-0479">Metal-binding</keyword>